<feature type="region of interest" description="Disordered" evidence="1">
    <location>
        <begin position="76"/>
        <end position="104"/>
    </location>
</feature>
<feature type="compositionally biased region" description="Acidic residues" evidence="1">
    <location>
        <begin position="88"/>
        <end position="104"/>
    </location>
</feature>
<dbReference type="Proteomes" id="UP000887565">
    <property type="component" value="Unplaced"/>
</dbReference>
<accession>A0A915K077</accession>
<dbReference type="WBParaSite" id="nRc.2.0.1.t31709-RA">
    <property type="protein sequence ID" value="nRc.2.0.1.t31709-RA"/>
    <property type="gene ID" value="nRc.2.0.1.g31709"/>
</dbReference>
<organism evidence="2 3">
    <name type="scientific">Romanomermis culicivorax</name>
    <name type="common">Nematode worm</name>
    <dbReference type="NCBI Taxonomy" id="13658"/>
    <lineage>
        <taxon>Eukaryota</taxon>
        <taxon>Metazoa</taxon>
        <taxon>Ecdysozoa</taxon>
        <taxon>Nematoda</taxon>
        <taxon>Enoplea</taxon>
        <taxon>Dorylaimia</taxon>
        <taxon>Mermithida</taxon>
        <taxon>Mermithoidea</taxon>
        <taxon>Mermithidae</taxon>
        <taxon>Romanomermis</taxon>
    </lineage>
</organism>
<protein>
    <submittedName>
        <fullName evidence="3">Uncharacterized protein</fullName>
    </submittedName>
</protein>
<evidence type="ECO:0000313" key="2">
    <source>
        <dbReference type="Proteomes" id="UP000887565"/>
    </source>
</evidence>
<name>A0A915K077_ROMCU</name>
<dbReference type="AlphaFoldDB" id="A0A915K077"/>
<keyword evidence="2" id="KW-1185">Reference proteome</keyword>
<evidence type="ECO:0000313" key="3">
    <source>
        <dbReference type="WBParaSite" id="nRc.2.0.1.t31709-RA"/>
    </source>
</evidence>
<proteinExistence type="predicted"/>
<reference evidence="3" key="1">
    <citation type="submission" date="2022-11" db="UniProtKB">
        <authorList>
            <consortium name="WormBaseParasite"/>
        </authorList>
    </citation>
    <scope>IDENTIFICATION</scope>
</reference>
<evidence type="ECO:0000256" key="1">
    <source>
        <dbReference type="SAM" id="MobiDB-lite"/>
    </source>
</evidence>
<sequence>MDMFRVAANKLPFSSRAAFYMWQEAIKPFINHIDQESSGSYCSYQKINHEIVLWIDPFPTVFQNHVMADRSTKLKPSIRNPKKTRQELEEEEDEMYAQIDEMEW</sequence>